<keyword evidence="7" id="KW-0862">Zinc</keyword>
<dbReference type="EMBL" id="CAJMWT010007614">
    <property type="protein sequence ID" value="CAE6527057.1"/>
    <property type="molecule type" value="Genomic_DNA"/>
</dbReference>
<keyword evidence="8" id="KW-0560">Oxidoreductase</keyword>
<reference evidence="13" key="1">
    <citation type="submission" date="2021-01" db="EMBL/GenBank/DDBJ databases">
        <authorList>
            <person name="Kaushik A."/>
        </authorList>
    </citation>
    <scope>NUCLEOTIDE SEQUENCE</scope>
    <source>
        <strain evidence="13">AG2-2IIIB</strain>
    </source>
</reference>
<comment type="caution">
    <text evidence="13">The sequence shown here is derived from an EMBL/GenBank/DDBJ whole genome shotgun (WGS) entry which is preliminary data.</text>
</comment>
<proteinExistence type="inferred from homology"/>
<comment type="pathway">
    <text evidence="1">Purine metabolism; urate degradation; (S)-allantoin from urate: step 1/3.</text>
</comment>
<dbReference type="InterPro" id="IPR002042">
    <property type="entry name" value="Uricase"/>
</dbReference>
<evidence type="ECO:0000259" key="12">
    <source>
        <dbReference type="PROSITE" id="PS50157"/>
    </source>
</evidence>
<dbReference type="Pfam" id="PF00096">
    <property type="entry name" value="zf-C2H2"/>
    <property type="match status" value="2"/>
</dbReference>
<dbReference type="GO" id="GO:0008270">
    <property type="term" value="F:zinc ion binding"/>
    <property type="evidence" value="ECO:0007669"/>
    <property type="project" value="UniProtKB-KW"/>
</dbReference>
<feature type="domain" description="C2H2-type" evidence="12">
    <location>
        <begin position="33"/>
        <end position="61"/>
    </location>
</feature>
<keyword evidence="6 10" id="KW-0863">Zinc-finger</keyword>
<feature type="domain" description="C2H2-type" evidence="12">
    <location>
        <begin position="5"/>
        <end position="32"/>
    </location>
</feature>
<feature type="region of interest" description="Disordered" evidence="11">
    <location>
        <begin position="51"/>
        <end position="230"/>
    </location>
</feature>
<dbReference type="GO" id="GO:0005777">
    <property type="term" value="C:peroxisome"/>
    <property type="evidence" value="ECO:0007669"/>
    <property type="project" value="TreeGrafter"/>
</dbReference>
<dbReference type="GO" id="GO:0004846">
    <property type="term" value="F:urate oxidase activity"/>
    <property type="evidence" value="ECO:0007669"/>
    <property type="project" value="UniProtKB-EC"/>
</dbReference>
<dbReference type="FunFam" id="3.30.160.60:FF:002343">
    <property type="entry name" value="Zinc finger protein 33A"/>
    <property type="match status" value="1"/>
</dbReference>
<dbReference type="InterPro" id="IPR013087">
    <property type="entry name" value="Znf_C2H2_type"/>
</dbReference>
<evidence type="ECO:0000256" key="2">
    <source>
        <dbReference type="ARBA" id="ARBA00009760"/>
    </source>
</evidence>
<evidence type="ECO:0000256" key="1">
    <source>
        <dbReference type="ARBA" id="ARBA00004831"/>
    </source>
</evidence>
<dbReference type="Gene3D" id="3.10.270.10">
    <property type="entry name" value="Urate Oxidase"/>
    <property type="match status" value="1"/>
</dbReference>
<evidence type="ECO:0000256" key="8">
    <source>
        <dbReference type="ARBA" id="ARBA00023002"/>
    </source>
</evidence>
<evidence type="ECO:0000313" key="13">
    <source>
        <dbReference type="EMBL" id="CAE6527057.1"/>
    </source>
</evidence>
<dbReference type="InterPro" id="IPR036236">
    <property type="entry name" value="Znf_C2H2_sf"/>
</dbReference>
<dbReference type="GO" id="GO:0019628">
    <property type="term" value="P:urate catabolic process"/>
    <property type="evidence" value="ECO:0007669"/>
    <property type="project" value="UniProtKB-UniPathway"/>
</dbReference>
<dbReference type="AlphaFoldDB" id="A0A8H3HQF6"/>
<evidence type="ECO:0000313" key="14">
    <source>
        <dbReference type="Proteomes" id="UP000663843"/>
    </source>
</evidence>
<dbReference type="EC" id="1.7.3.3" evidence="3"/>
<dbReference type="PROSITE" id="PS00028">
    <property type="entry name" value="ZINC_FINGER_C2H2_1"/>
    <property type="match status" value="2"/>
</dbReference>
<dbReference type="UniPathway" id="UPA00394">
    <property type="reaction ID" value="UER00650"/>
</dbReference>
<dbReference type="Pfam" id="PF01014">
    <property type="entry name" value="Uricase"/>
    <property type="match status" value="2"/>
</dbReference>
<feature type="compositionally biased region" description="Low complexity" evidence="11">
    <location>
        <begin position="135"/>
        <end position="153"/>
    </location>
</feature>
<evidence type="ECO:0000256" key="3">
    <source>
        <dbReference type="ARBA" id="ARBA00012598"/>
    </source>
</evidence>
<evidence type="ECO:0000256" key="9">
    <source>
        <dbReference type="ARBA" id="ARBA00031317"/>
    </source>
</evidence>
<dbReference type="Gene3D" id="3.30.160.60">
    <property type="entry name" value="Classic Zinc Finger"/>
    <property type="match status" value="2"/>
</dbReference>
<accession>A0A8H3HQF6</accession>
<dbReference type="SMART" id="SM00355">
    <property type="entry name" value="ZnF_C2H2"/>
    <property type="match status" value="2"/>
</dbReference>
<dbReference type="GO" id="GO:0006145">
    <property type="term" value="P:purine nucleobase catabolic process"/>
    <property type="evidence" value="ECO:0007669"/>
    <property type="project" value="TreeGrafter"/>
</dbReference>
<dbReference type="SUPFAM" id="SSF55620">
    <property type="entry name" value="Tetrahydrobiopterin biosynthesis enzymes-like"/>
    <property type="match status" value="2"/>
</dbReference>
<evidence type="ECO:0000256" key="5">
    <source>
        <dbReference type="ARBA" id="ARBA00022723"/>
    </source>
</evidence>
<name>A0A8H3HQF6_9AGAM</name>
<keyword evidence="4" id="KW-0659">Purine metabolism</keyword>
<sequence length="534" mass="58473">MAGDHACPVCLATFTRPQHVARHMRSHTGDRPYKCSVCNDSFGRSDLLKRHEKKMHSATSTTSTPTTTKSNKFDVHISKATKRPQPFPYVDSGTTSVASGSGGDISASASGSGSGSGADSVPTVARHPHGHRPRSNSGSNSDSRSRSRSLSPLRRQEALQDQDELISSDDGGPSTVTKYRRLSDPSGLSRMETDSRKSPSPSAASPRTYGRSAPYNRHNSRETPVLTSSMHGTESVRVCRVIRNEDHHFIVEYAISAMLEGTRPSSTSGVAPVPIKDTCYVLAKTSPHVLSPELFGLHLGAHLVGTHMHVRAARIVIQQVKWGRIPVRGRLHASTFLRDGEEKRSVTIDVRREPSVGLNDDKSAQDVVMAEVRSSIQGLVVMKTVIVRNGYSRDECTNVNEHDDGVYCAQMDVEYLLGLPRVPLRIEELAALGETMRFTDVAQRVRDTSLEVFATDEDEDVQATMHRMSREVLEGNPTIVEVTYRMPNRHYIPVPGDPRLDYIGLQNTKAREAEVFCPVDAPSGCISTTVARAG</sequence>
<evidence type="ECO:0000256" key="10">
    <source>
        <dbReference type="PROSITE-ProRule" id="PRU00042"/>
    </source>
</evidence>
<evidence type="ECO:0000256" key="7">
    <source>
        <dbReference type="ARBA" id="ARBA00022833"/>
    </source>
</evidence>
<comment type="similarity">
    <text evidence="2">Belongs to the uricase family.</text>
</comment>
<dbReference type="PANTHER" id="PTHR42874">
    <property type="entry name" value="URICASE"/>
    <property type="match status" value="1"/>
</dbReference>
<keyword evidence="5" id="KW-0479">Metal-binding</keyword>
<feature type="compositionally biased region" description="Low complexity" evidence="11">
    <location>
        <begin position="57"/>
        <end position="70"/>
    </location>
</feature>
<evidence type="ECO:0000256" key="6">
    <source>
        <dbReference type="ARBA" id="ARBA00022771"/>
    </source>
</evidence>
<gene>
    <name evidence="13" type="ORF">RDB_LOCUS173397</name>
</gene>
<evidence type="ECO:0000256" key="4">
    <source>
        <dbReference type="ARBA" id="ARBA00022631"/>
    </source>
</evidence>
<dbReference type="PANTHER" id="PTHR42874:SF1">
    <property type="entry name" value="URICASE"/>
    <property type="match status" value="1"/>
</dbReference>
<feature type="compositionally biased region" description="Low complexity" evidence="11">
    <location>
        <begin position="90"/>
        <end position="121"/>
    </location>
</feature>
<dbReference type="SUPFAM" id="SSF57667">
    <property type="entry name" value="beta-beta-alpha zinc fingers"/>
    <property type="match status" value="1"/>
</dbReference>
<organism evidence="13 14">
    <name type="scientific">Rhizoctonia solani</name>
    <dbReference type="NCBI Taxonomy" id="456999"/>
    <lineage>
        <taxon>Eukaryota</taxon>
        <taxon>Fungi</taxon>
        <taxon>Dikarya</taxon>
        <taxon>Basidiomycota</taxon>
        <taxon>Agaricomycotina</taxon>
        <taxon>Agaricomycetes</taxon>
        <taxon>Cantharellales</taxon>
        <taxon>Ceratobasidiaceae</taxon>
        <taxon>Rhizoctonia</taxon>
    </lineage>
</organism>
<dbReference type="PROSITE" id="PS50157">
    <property type="entry name" value="ZINC_FINGER_C2H2_2"/>
    <property type="match status" value="2"/>
</dbReference>
<protein>
    <recommendedName>
        <fullName evidence="3">factor independent urate hydroxylase</fullName>
        <ecNumber evidence="3">1.7.3.3</ecNumber>
    </recommendedName>
    <alternativeName>
        <fullName evidence="9">Urate oxidase</fullName>
    </alternativeName>
</protein>
<dbReference type="Proteomes" id="UP000663843">
    <property type="component" value="Unassembled WGS sequence"/>
</dbReference>
<evidence type="ECO:0000256" key="11">
    <source>
        <dbReference type="SAM" id="MobiDB-lite"/>
    </source>
</evidence>